<evidence type="ECO:0008006" key="10">
    <source>
        <dbReference type="Google" id="ProtNLM"/>
    </source>
</evidence>
<keyword evidence="9" id="KW-1185">Reference proteome</keyword>
<keyword evidence="7" id="KW-0137">Centromere</keyword>
<keyword evidence="5" id="KW-0175">Coiled coil</keyword>
<evidence type="ECO:0000256" key="3">
    <source>
        <dbReference type="ARBA" id="ARBA00005795"/>
    </source>
</evidence>
<dbReference type="InterPro" id="IPR020993">
    <property type="entry name" value="Centromere_CenpK"/>
</dbReference>
<gene>
    <name evidence="8" type="ORF">CU098_011612</name>
</gene>
<dbReference type="STRING" id="4846.A0A367KFC5"/>
<evidence type="ECO:0000256" key="6">
    <source>
        <dbReference type="ARBA" id="ARBA00023242"/>
    </source>
</evidence>
<comment type="subcellular location">
    <subcellularLocation>
        <location evidence="2">Chromosome</location>
        <location evidence="2">Centromere</location>
    </subcellularLocation>
    <subcellularLocation>
        <location evidence="1">Nucleus</location>
    </subcellularLocation>
</comment>
<dbReference type="GO" id="GO:0005634">
    <property type="term" value="C:nucleus"/>
    <property type="evidence" value="ECO:0007669"/>
    <property type="project" value="UniProtKB-SubCell"/>
</dbReference>
<keyword evidence="6" id="KW-0539">Nucleus</keyword>
<accession>A0A367KFC5</accession>
<keyword evidence="4" id="KW-0158">Chromosome</keyword>
<evidence type="ECO:0000313" key="9">
    <source>
        <dbReference type="Proteomes" id="UP000253551"/>
    </source>
</evidence>
<dbReference type="EMBL" id="PJQM01001795">
    <property type="protein sequence ID" value="RCI00841.1"/>
    <property type="molecule type" value="Genomic_DNA"/>
</dbReference>
<organism evidence="8 9">
    <name type="scientific">Rhizopus stolonifer</name>
    <name type="common">Rhizopus nigricans</name>
    <dbReference type="NCBI Taxonomy" id="4846"/>
    <lineage>
        <taxon>Eukaryota</taxon>
        <taxon>Fungi</taxon>
        <taxon>Fungi incertae sedis</taxon>
        <taxon>Mucoromycota</taxon>
        <taxon>Mucoromycotina</taxon>
        <taxon>Mucoromycetes</taxon>
        <taxon>Mucorales</taxon>
        <taxon>Mucorineae</taxon>
        <taxon>Rhizopodaceae</taxon>
        <taxon>Rhizopus</taxon>
    </lineage>
</organism>
<proteinExistence type="inferred from homology"/>
<dbReference type="GO" id="GO:0000070">
    <property type="term" value="P:mitotic sister chromatid segregation"/>
    <property type="evidence" value="ECO:0007669"/>
    <property type="project" value="TreeGrafter"/>
</dbReference>
<comment type="similarity">
    <text evidence="3">Belongs to the CENP-K/MCM22 family.</text>
</comment>
<reference evidence="8 9" key="1">
    <citation type="journal article" date="2018" name="G3 (Bethesda)">
        <title>Phylogenetic and Phylogenomic Definition of Rhizopus Species.</title>
        <authorList>
            <person name="Gryganskyi A.P."/>
            <person name="Golan J."/>
            <person name="Dolatabadi S."/>
            <person name="Mondo S."/>
            <person name="Robb S."/>
            <person name="Idnurm A."/>
            <person name="Muszewska A."/>
            <person name="Steczkiewicz K."/>
            <person name="Masonjones S."/>
            <person name="Liao H.L."/>
            <person name="Gajdeczka M.T."/>
            <person name="Anike F."/>
            <person name="Vuek A."/>
            <person name="Anishchenko I.M."/>
            <person name="Voigt K."/>
            <person name="de Hoog G.S."/>
            <person name="Smith M.E."/>
            <person name="Heitman J."/>
            <person name="Vilgalys R."/>
            <person name="Stajich J.E."/>
        </authorList>
    </citation>
    <scope>NUCLEOTIDE SEQUENCE [LARGE SCALE GENOMIC DNA]</scope>
    <source>
        <strain evidence="8 9">LSU 92-RS-03</strain>
    </source>
</reference>
<sequence>MSFVNQLEAVISKATDEYEEISTSDPQKKSAEDGTERGKLLDLIIIKQKAKKTELWTKLYKLQKERNKSNTKVFQEKSMPALEKNLLTAMYESYELDKQIKNEQDNLDNVKNIDEDVGEILFKEQLDRENKEYDQSIEFLIAETEKMRIVCAEEKLALSESKEVTERLLSRKKALNEANPEVIANKMKEHYAVMQAMLKRETKNLISFLDEYYPPHAIDENDPLGEYCNLTKILEHLMNLSYTMPDSPYAELLPGTYWKPYIETLSKAGIIRYHPENATQICLEDFKI</sequence>
<dbReference type="GO" id="GO:0000775">
    <property type="term" value="C:chromosome, centromeric region"/>
    <property type="evidence" value="ECO:0007669"/>
    <property type="project" value="UniProtKB-SubCell"/>
</dbReference>
<evidence type="ECO:0000256" key="1">
    <source>
        <dbReference type="ARBA" id="ARBA00004123"/>
    </source>
</evidence>
<dbReference type="AlphaFoldDB" id="A0A367KFC5"/>
<dbReference type="OrthoDB" id="9445768at2759"/>
<evidence type="ECO:0000256" key="4">
    <source>
        <dbReference type="ARBA" id="ARBA00022454"/>
    </source>
</evidence>
<dbReference type="Proteomes" id="UP000253551">
    <property type="component" value="Unassembled WGS sequence"/>
</dbReference>
<dbReference type="GO" id="GO:0051382">
    <property type="term" value="P:kinetochore assembly"/>
    <property type="evidence" value="ECO:0007669"/>
    <property type="project" value="InterPro"/>
</dbReference>
<evidence type="ECO:0000256" key="5">
    <source>
        <dbReference type="ARBA" id="ARBA00023054"/>
    </source>
</evidence>
<dbReference type="PANTHER" id="PTHR14401:SF6">
    <property type="entry name" value="CENTROMERE PROTEIN K"/>
    <property type="match status" value="1"/>
</dbReference>
<dbReference type="PANTHER" id="PTHR14401">
    <property type="entry name" value="CENTROMERE PROTEIN K"/>
    <property type="match status" value="1"/>
</dbReference>
<dbReference type="Pfam" id="PF11802">
    <property type="entry name" value="CENP-K"/>
    <property type="match status" value="1"/>
</dbReference>
<comment type="caution">
    <text evidence="8">The sequence shown here is derived from an EMBL/GenBank/DDBJ whole genome shotgun (WGS) entry which is preliminary data.</text>
</comment>
<protein>
    <recommendedName>
        <fullName evidence="10">Centromere protein K</fullName>
    </recommendedName>
</protein>
<evidence type="ECO:0000313" key="8">
    <source>
        <dbReference type="EMBL" id="RCI00841.1"/>
    </source>
</evidence>
<evidence type="ECO:0000256" key="2">
    <source>
        <dbReference type="ARBA" id="ARBA00004584"/>
    </source>
</evidence>
<name>A0A367KFC5_RHIST</name>
<evidence type="ECO:0000256" key="7">
    <source>
        <dbReference type="ARBA" id="ARBA00023328"/>
    </source>
</evidence>